<evidence type="ECO:0000313" key="2">
    <source>
        <dbReference type="EMBL" id="STX31197.1"/>
    </source>
</evidence>
<evidence type="ECO:0008006" key="5">
    <source>
        <dbReference type="Google" id="ProtNLM"/>
    </source>
</evidence>
<sequence length="356" mass="40369">MSKTRKVLILANGSISLTQNNKEMGYFSFFGLRYAANWLMHNPINFISQLARYCHEKNTLILDGPGTDIAAPQGSLVKSIAALVDGHIGDNGINNNLEKIKHFLIQQSIEAEKAGETLSIFGVGWSRGGFTLCQMRQWLYSQIIDKTMKVETLELYLIDSVLGGPTDRLRYLFNDRKPSGLLSTNVKIHGYYSHNGNLNLWEILLQYFPEKWKFNTPFFSAVMDKNSNSIYCHEDKRYRHIVTNWLFPATHEALIGRSNSPVEAWSGDIVLADIVRNLAEQSFAFQEQWQQAILAKGQLALEQLRESRIACLYNRKFLNNESLTNTIFGQSLSAEDDINLFSSIRDFSSSVGRHGA</sequence>
<dbReference type="STRING" id="28083.Lbir_2695"/>
<dbReference type="Proteomes" id="UP000255066">
    <property type="component" value="Unassembled WGS sequence"/>
</dbReference>
<organism evidence="2 4">
    <name type="scientific">Legionella birminghamensis</name>
    <dbReference type="NCBI Taxonomy" id="28083"/>
    <lineage>
        <taxon>Bacteria</taxon>
        <taxon>Pseudomonadati</taxon>
        <taxon>Pseudomonadota</taxon>
        <taxon>Gammaproteobacteria</taxon>
        <taxon>Legionellales</taxon>
        <taxon>Legionellaceae</taxon>
        <taxon>Legionella</taxon>
    </lineage>
</organism>
<dbReference type="EMBL" id="LNXT01000048">
    <property type="protein sequence ID" value="KTC68093.1"/>
    <property type="molecule type" value="Genomic_DNA"/>
</dbReference>
<gene>
    <name evidence="1" type="ORF">Lbir_2695</name>
    <name evidence="2" type="ORF">NCTC12437_00967</name>
</gene>
<keyword evidence="3" id="KW-1185">Reference proteome</keyword>
<evidence type="ECO:0000313" key="1">
    <source>
        <dbReference type="EMBL" id="KTC68093.1"/>
    </source>
</evidence>
<dbReference type="Proteomes" id="UP000054735">
    <property type="component" value="Unassembled WGS sequence"/>
</dbReference>
<protein>
    <recommendedName>
        <fullName evidence="5">DUF2235 domain-containing protein</fullName>
    </recommendedName>
</protein>
<accession>A0A378I7K2</accession>
<reference evidence="2 4" key="2">
    <citation type="submission" date="2018-06" db="EMBL/GenBank/DDBJ databases">
        <authorList>
            <consortium name="Pathogen Informatics"/>
            <person name="Doyle S."/>
        </authorList>
    </citation>
    <scope>NUCLEOTIDE SEQUENCE [LARGE SCALE GENOMIC DNA]</scope>
    <source>
        <strain evidence="2 4">NCTC12437</strain>
    </source>
</reference>
<proteinExistence type="predicted"/>
<dbReference type="EMBL" id="UGNW01000001">
    <property type="protein sequence ID" value="STX31197.1"/>
    <property type="molecule type" value="Genomic_DNA"/>
</dbReference>
<reference evidence="1 3" key="1">
    <citation type="submission" date="2015-11" db="EMBL/GenBank/DDBJ databases">
        <title>Genomic analysis of 38 Legionella species identifies large and diverse effector repertoires.</title>
        <authorList>
            <person name="Burstein D."/>
            <person name="Amaro F."/>
            <person name="Zusman T."/>
            <person name="Lifshitz Z."/>
            <person name="Cohen O."/>
            <person name="Gilbert J.A."/>
            <person name="Pupko T."/>
            <person name="Shuman H.A."/>
            <person name="Segal G."/>
        </authorList>
    </citation>
    <scope>NUCLEOTIDE SEQUENCE [LARGE SCALE GENOMIC DNA]</scope>
    <source>
        <strain evidence="1 3">CDC#1407-AL-14</strain>
    </source>
</reference>
<evidence type="ECO:0000313" key="3">
    <source>
        <dbReference type="Proteomes" id="UP000054735"/>
    </source>
</evidence>
<dbReference type="OrthoDB" id="5647731at2"/>
<dbReference type="AlphaFoldDB" id="A0A378I7K2"/>
<dbReference type="RefSeq" id="WP_058524688.1">
    <property type="nucleotide sequence ID" value="NZ_CAAAHV010000004.1"/>
</dbReference>
<name>A0A378I7K2_9GAMM</name>
<evidence type="ECO:0000313" key="4">
    <source>
        <dbReference type="Proteomes" id="UP000255066"/>
    </source>
</evidence>